<accession>A0AAV7L1T5</accession>
<proteinExistence type="predicted"/>
<name>A0AAV7L1T5_PLEWA</name>
<evidence type="ECO:0000256" key="1">
    <source>
        <dbReference type="SAM" id="MobiDB-lite"/>
    </source>
</evidence>
<comment type="caution">
    <text evidence="2">The sequence shown here is derived from an EMBL/GenBank/DDBJ whole genome shotgun (WGS) entry which is preliminary data.</text>
</comment>
<reference evidence="2" key="1">
    <citation type="journal article" date="2022" name="bioRxiv">
        <title>Sequencing and chromosome-scale assembly of the giantPleurodeles waltlgenome.</title>
        <authorList>
            <person name="Brown T."/>
            <person name="Elewa A."/>
            <person name="Iarovenko S."/>
            <person name="Subramanian E."/>
            <person name="Araus A.J."/>
            <person name="Petzold A."/>
            <person name="Susuki M."/>
            <person name="Suzuki K.-i.T."/>
            <person name="Hayashi T."/>
            <person name="Toyoda A."/>
            <person name="Oliveira C."/>
            <person name="Osipova E."/>
            <person name="Leigh N.D."/>
            <person name="Simon A."/>
            <person name="Yun M.H."/>
        </authorList>
    </citation>
    <scope>NUCLEOTIDE SEQUENCE</scope>
    <source>
        <strain evidence="2">20211129_DDA</strain>
        <tissue evidence="2">Liver</tissue>
    </source>
</reference>
<protein>
    <submittedName>
        <fullName evidence="2">Uncharacterized protein</fullName>
    </submittedName>
</protein>
<dbReference type="Proteomes" id="UP001066276">
    <property type="component" value="Chromosome 12"/>
</dbReference>
<evidence type="ECO:0000313" key="2">
    <source>
        <dbReference type="EMBL" id="KAJ1085515.1"/>
    </source>
</evidence>
<feature type="compositionally biased region" description="Basic and acidic residues" evidence="1">
    <location>
        <begin position="68"/>
        <end position="78"/>
    </location>
</feature>
<dbReference type="EMBL" id="JANPWB010000016">
    <property type="protein sequence ID" value="KAJ1085515.1"/>
    <property type="molecule type" value="Genomic_DNA"/>
</dbReference>
<feature type="region of interest" description="Disordered" evidence="1">
    <location>
        <begin position="1"/>
        <end position="143"/>
    </location>
</feature>
<evidence type="ECO:0000313" key="3">
    <source>
        <dbReference type="Proteomes" id="UP001066276"/>
    </source>
</evidence>
<gene>
    <name evidence="2" type="ORF">NDU88_005647</name>
</gene>
<keyword evidence="3" id="KW-1185">Reference proteome</keyword>
<sequence>MEPSARQPAPRPSRDPDRGRKGNPQVQKMGGARHDPTADQALQRVSTGTAPGALQDSPGALPICLRSLHQEGDADLRRPPTSSLLGQLRPGQPGTGSSPHRTQPSFRPRFLKLSEPTLARGPSAGPTHVAEGRGPAQGPARAREGCRGLAGPGQQAHVGFVFTWRGAADTGPGYNINPKTANALEKINSVCGSLEYVWLS</sequence>
<organism evidence="2 3">
    <name type="scientific">Pleurodeles waltl</name>
    <name type="common">Iberian ribbed newt</name>
    <dbReference type="NCBI Taxonomy" id="8319"/>
    <lineage>
        <taxon>Eukaryota</taxon>
        <taxon>Metazoa</taxon>
        <taxon>Chordata</taxon>
        <taxon>Craniata</taxon>
        <taxon>Vertebrata</taxon>
        <taxon>Euteleostomi</taxon>
        <taxon>Amphibia</taxon>
        <taxon>Batrachia</taxon>
        <taxon>Caudata</taxon>
        <taxon>Salamandroidea</taxon>
        <taxon>Salamandridae</taxon>
        <taxon>Pleurodelinae</taxon>
        <taxon>Pleurodeles</taxon>
    </lineage>
</organism>
<feature type="compositionally biased region" description="Polar residues" evidence="1">
    <location>
        <begin position="95"/>
        <end position="105"/>
    </location>
</feature>
<dbReference type="AlphaFoldDB" id="A0AAV7L1T5"/>